<evidence type="ECO:0000259" key="12">
    <source>
        <dbReference type="Pfam" id="PF07715"/>
    </source>
</evidence>
<evidence type="ECO:0000256" key="6">
    <source>
        <dbReference type="ARBA" id="ARBA00022729"/>
    </source>
</evidence>
<feature type="signal peptide" evidence="11">
    <location>
        <begin position="1"/>
        <end position="19"/>
    </location>
</feature>
<dbReference type="KEGG" id="ote:Oter_2048"/>
<dbReference type="eggNOG" id="COG4774">
    <property type="taxonomic scope" value="Bacteria"/>
</dbReference>
<evidence type="ECO:0000256" key="11">
    <source>
        <dbReference type="SAM" id="SignalP"/>
    </source>
</evidence>
<keyword evidence="4" id="KW-0410">Iron transport</keyword>
<feature type="chain" id="PRO_5002771890" evidence="11">
    <location>
        <begin position="20"/>
        <end position="929"/>
    </location>
</feature>
<evidence type="ECO:0000313" key="13">
    <source>
        <dbReference type="EMBL" id="ACB75331.1"/>
    </source>
</evidence>
<evidence type="ECO:0000256" key="9">
    <source>
        <dbReference type="ARBA" id="ARBA00023136"/>
    </source>
</evidence>
<keyword evidence="7" id="KW-0408">Iron</keyword>
<dbReference type="GO" id="GO:0015344">
    <property type="term" value="F:siderophore uptake transmembrane transporter activity"/>
    <property type="evidence" value="ECO:0007669"/>
    <property type="project" value="TreeGrafter"/>
</dbReference>
<evidence type="ECO:0000256" key="7">
    <source>
        <dbReference type="ARBA" id="ARBA00023004"/>
    </source>
</evidence>
<keyword evidence="9" id="KW-0472">Membrane</keyword>
<dbReference type="Pfam" id="PF07715">
    <property type="entry name" value="Plug"/>
    <property type="match status" value="1"/>
</dbReference>
<evidence type="ECO:0000256" key="4">
    <source>
        <dbReference type="ARBA" id="ARBA00022496"/>
    </source>
</evidence>
<dbReference type="EMBL" id="CP001032">
    <property type="protein sequence ID" value="ACB75331.1"/>
    <property type="molecule type" value="Genomic_DNA"/>
</dbReference>
<comment type="subcellular location">
    <subcellularLocation>
        <location evidence="1">Cell outer membrane</location>
        <topology evidence="1">Multi-pass membrane protein</topology>
    </subcellularLocation>
</comment>
<keyword evidence="14" id="KW-1185">Reference proteome</keyword>
<organism evidence="13 14">
    <name type="scientific">Opitutus terrae (strain DSM 11246 / JCM 15787 / PB90-1)</name>
    <dbReference type="NCBI Taxonomy" id="452637"/>
    <lineage>
        <taxon>Bacteria</taxon>
        <taxon>Pseudomonadati</taxon>
        <taxon>Verrucomicrobiota</taxon>
        <taxon>Opitutia</taxon>
        <taxon>Opitutales</taxon>
        <taxon>Opitutaceae</taxon>
        <taxon>Opitutus</taxon>
    </lineage>
</organism>
<evidence type="ECO:0000313" key="14">
    <source>
        <dbReference type="Proteomes" id="UP000007013"/>
    </source>
</evidence>
<keyword evidence="3" id="KW-1134">Transmembrane beta strand</keyword>
<reference evidence="13 14" key="1">
    <citation type="journal article" date="2011" name="J. Bacteriol.">
        <title>Genome sequence of the verrucomicrobium Opitutus terrae PB90-1, an abundant inhabitant of rice paddy soil ecosystems.</title>
        <authorList>
            <person name="van Passel M.W."/>
            <person name="Kant R."/>
            <person name="Palva A."/>
            <person name="Copeland A."/>
            <person name="Lucas S."/>
            <person name="Lapidus A."/>
            <person name="Glavina del Rio T."/>
            <person name="Pitluck S."/>
            <person name="Goltsman E."/>
            <person name="Clum A."/>
            <person name="Sun H."/>
            <person name="Schmutz J."/>
            <person name="Larimer F.W."/>
            <person name="Land M.L."/>
            <person name="Hauser L."/>
            <person name="Kyrpides N."/>
            <person name="Mikhailova N."/>
            <person name="Richardson P.P."/>
            <person name="Janssen P.H."/>
            <person name="de Vos W.M."/>
            <person name="Smidt H."/>
        </authorList>
    </citation>
    <scope>NUCLEOTIDE SEQUENCE [LARGE SCALE GENOMIC DNA]</scope>
    <source>
        <strain evidence="14">DSM 11246 / JCM 15787 / PB90-1</strain>
    </source>
</reference>
<evidence type="ECO:0000256" key="2">
    <source>
        <dbReference type="ARBA" id="ARBA00022448"/>
    </source>
</evidence>
<keyword evidence="5" id="KW-0812">Transmembrane</keyword>
<keyword evidence="13" id="KW-0675">Receptor</keyword>
<keyword evidence="6 11" id="KW-0732">Signal</keyword>
<proteinExistence type="predicted"/>
<dbReference type="GO" id="GO:0009279">
    <property type="term" value="C:cell outer membrane"/>
    <property type="evidence" value="ECO:0007669"/>
    <property type="project" value="UniProtKB-SubCell"/>
</dbReference>
<dbReference type="PANTHER" id="PTHR32552">
    <property type="entry name" value="FERRICHROME IRON RECEPTOR-RELATED"/>
    <property type="match status" value="1"/>
</dbReference>
<dbReference type="HOGENOM" id="CLU_277051_0_0_0"/>
<keyword evidence="2" id="KW-0813">Transport</keyword>
<dbReference type="Gene3D" id="2.170.130.10">
    <property type="entry name" value="TonB-dependent receptor, plug domain"/>
    <property type="match status" value="1"/>
</dbReference>
<dbReference type="InterPro" id="IPR036942">
    <property type="entry name" value="Beta-barrel_TonB_sf"/>
</dbReference>
<dbReference type="Gene3D" id="2.40.170.20">
    <property type="entry name" value="TonB-dependent receptor, beta-barrel domain"/>
    <property type="match status" value="1"/>
</dbReference>
<evidence type="ECO:0000256" key="10">
    <source>
        <dbReference type="ARBA" id="ARBA00023237"/>
    </source>
</evidence>
<name>B1ZMQ3_OPITP</name>
<evidence type="ECO:0000256" key="5">
    <source>
        <dbReference type="ARBA" id="ARBA00022692"/>
    </source>
</evidence>
<accession>B1ZMQ3</accession>
<evidence type="ECO:0000256" key="3">
    <source>
        <dbReference type="ARBA" id="ARBA00022452"/>
    </source>
</evidence>
<dbReference type="PANTHER" id="PTHR32552:SF68">
    <property type="entry name" value="FERRICHROME OUTER MEMBRANE TRANSPORTER_PHAGE RECEPTOR"/>
    <property type="match status" value="1"/>
</dbReference>
<sequence>MQRALCAALALWPAAFVQAQATSATPSDDEPIVLSPFAVSAEKDVGYLAQNTLAGSRLNTRLKDTGAAISVLTPEFLKDLGATSMQDVILFQNNAVPDFGDAAANFNGNPMIGASEWQLRIRGLAASYARNYFAWEASTDFYNIERIDQARGPNSILFGFGSAGGIVNSSTKQASLSAQKTDEVSFLVGSWDRYRGTADVNRVLVPGKLALRLNLVAENGQTWRQFEFDRSRRAHLALKYQPSKTATLRAEAEVGKVTENVARPWLMIDQSFLWRQAGRPTFSGMWPWPTPDSVDTFWPDHLVLADDGVVRNWLGYANGNNSTVSQTWSHLAMTPENLAIVPRDSNPAGPDAVRETKYGTVSAFYENQVTDRFSFELALNHQKIDFLGYDAEGSRATNYFGGSSELWGDAAADLPGGGVNPHAGDLYLENNWTRRDRTIETTQLRATAAYQFDTGDWGSHRIAGLYEHSWRDFYSREDAEAFLNRPLNADAAEADVNRLYRRHYFTPGDAADIHVGSWRTPVANVGWVPTQYIENTESKQDTVLAALQSRFFSDRLITILGFRYDRMNYSWDPSVRDATTKEWKLDPANSKSTTFNAHTLSVGAVYHLTKSVSVYGNHSSSRDIPNVNIHVIGAEIPPMPKSEGNDAGLKFDFFDGKLYATAGYYTTKVEHTTDWGDIQTAVTDLNTRVLGALVAGGRITAGEQAARTISANGYMEDREADGWEFSLIANPTPNWRISANFSINNLVKQNSMAEVKAWADENTAYWRQKGGNDFLLGGGDWDTIGAQIGWLYQYHIDNVVALDGLQARGERKYGANLYTKYTFSDGALKGFSVGGGGRYQSPNVLGFYNDAVREGTDLLLADASIGYSFKTEFLLRGSWLDLQLNVSNVFDTRKSQIYTLAWWDTSSTIAERIGLQEPRKFTCTATLHF</sequence>
<dbReference type="STRING" id="452637.Oter_2048"/>
<protein>
    <submittedName>
        <fullName evidence="13">TonB-dependent receptor</fullName>
    </submittedName>
</protein>
<evidence type="ECO:0000256" key="8">
    <source>
        <dbReference type="ARBA" id="ARBA00023065"/>
    </source>
</evidence>
<evidence type="ECO:0000256" key="1">
    <source>
        <dbReference type="ARBA" id="ARBA00004571"/>
    </source>
</evidence>
<keyword evidence="8" id="KW-0406">Ion transport</keyword>
<dbReference type="InterPro" id="IPR037066">
    <property type="entry name" value="Plug_dom_sf"/>
</dbReference>
<dbReference type="SUPFAM" id="SSF56935">
    <property type="entry name" value="Porins"/>
    <property type="match status" value="1"/>
</dbReference>
<dbReference type="InterPro" id="IPR039426">
    <property type="entry name" value="TonB-dep_rcpt-like"/>
</dbReference>
<keyword evidence="10" id="KW-0998">Cell outer membrane</keyword>
<dbReference type="InterPro" id="IPR012910">
    <property type="entry name" value="Plug_dom"/>
</dbReference>
<gene>
    <name evidence="13" type="ordered locus">Oter_2048</name>
</gene>
<feature type="domain" description="TonB-dependent receptor plug" evidence="12">
    <location>
        <begin position="62"/>
        <end position="166"/>
    </location>
</feature>
<dbReference type="Proteomes" id="UP000007013">
    <property type="component" value="Chromosome"/>
</dbReference>
<dbReference type="AlphaFoldDB" id="B1ZMQ3"/>